<accession>A0A6P8UYN6</accession>
<dbReference type="SUPFAM" id="SSF58038">
    <property type="entry name" value="SNARE fusion complex"/>
    <property type="match status" value="1"/>
</dbReference>
<dbReference type="Proteomes" id="UP000515161">
    <property type="component" value="Unplaced"/>
</dbReference>
<comment type="similarity">
    <text evidence="1">Belongs to the synaptobrevin family.</text>
</comment>
<dbReference type="PROSITE" id="PS50892">
    <property type="entry name" value="V_SNARE"/>
    <property type="match status" value="1"/>
</dbReference>
<dbReference type="CTD" id="10791"/>
<dbReference type="OrthoDB" id="190375at2759"/>
<evidence type="ECO:0000256" key="2">
    <source>
        <dbReference type="ARBA" id="ARBA00046280"/>
    </source>
</evidence>
<dbReference type="InterPro" id="IPR042855">
    <property type="entry name" value="V_SNARE_CC"/>
</dbReference>
<feature type="coiled-coil region" evidence="4">
    <location>
        <begin position="28"/>
        <end position="55"/>
    </location>
</feature>
<keyword evidence="5" id="KW-0812">Transmembrane</keyword>
<evidence type="ECO:0000256" key="4">
    <source>
        <dbReference type="SAM" id="Coils"/>
    </source>
</evidence>
<dbReference type="PANTHER" id="PTHR45701">
    <property type="entry name" value="SYNAPTOBREVIN FAMILY MEMBER"/>
    <property type="match status" value="1"/>
</dbReference>
<dbReference type="GO" id="GO:0012505">
    <property type="term" value="C:endomembrane system"/>
    <property type="evidence" value="ECO:0007669"/>
    <property type="project" value="UniProtKB-SubCell"/>
</dbReference>
<dbReference type="InterPro" id="IPR016444">
    <property type="entry name" value="Synaptobrevin/VAMP"/>
</dbReference>
<sequence length="95" mass="10872">MNGTSRLQQVQDDADEVKVIMMENMNKVDERSDKLGDLETRAEDLHEKAKGFEKKTNKVMQQKRCENKKMRYVFIGIGVVVAIVIIITIIFTIVG</sequence>
<keyword evidence="7" id="KW-1185">Reference proteome</keyword>
<evidence type="ECO:0000313" key="7">
    <source>
        <dbReference type="Proteomes" id="UP000515161"/>
    </source>
</evidence>
<dbReference type="InterPro" id="IPR001388">
    <property type="entry name" value="Synaptobrevin-like"/>
</dbReference>
<dbReference type="Pfam" id="PF00957">
    <property type="entry name" value="Synaptobrevin"/>
    <property type="match status" value="1"/>
</dbReference>
<evidence type="ECO:0000256" key="3">
    <source>
        <dbReference type="PROSITE-ProRule" id="PRU00290"/>
    </source>
</evidence>
<dbReference type="InParanoid" id="A0A6P8UYN6"/>
<evidence type="ECO:0000313" key="8">
    <source>
        <dbReference type="RefSeq" id="XP_034077750.1"/>
    </source>
</evidence>
<feature type="transmembrane region" description="Helical" evidence="5">
    <location>
        <begin position="72"/>
        <end position="94"/>
    </location>
</feature>
<keyword evidence="5" id="KW-1133">Transmembrane helix</keyword>
<feature type="domain" description="V-SNARE coiled-coil homology" evidence="6">
    <location>
        <begin position="6"/>
        <end position="66"/>
    </location>
</feature>
<keyword evidence="3 4" id="KW-0175">Coiled coil</keyword>
<dbReference type="KEGG" id="gacu:117549782"/>
<comment type="subcellular location">
    <subcellularLocation>
        <location evidence="2">Endomembrane system</location>
        <topology evidence="2">Single-pass type IV membrane protein</topology>
    </subcellularLocation>
</comment>
<dbReference type="GeneID" id="117549782"/>
<organism evidence="7 8">
    <name type="scientific">Gymnodraco acuticeps</name>
    <name type="common">Antarctic dragonfish</name>
    <dbReference type="NCBI Taxonomy" id="8218"/>
    <lineage>
        <taxon>Eukaryota</taxon>
        <taxon>Metazoa</taxon>
        <taxon>Chordata</taxon>
        <taxon>Craniata</taxon>
        <taxon>Vertebrata</taxon>
        <taxon>Euteleostomi</taxon>
        <taxon>Actinopterygii</taxon>
        <taxon>Neopterygii</taxon>
        <taxon>Teleostei</taxon>
        <taxon>Neoteleostei</taxon>
        <taxon>Acanthomorphata</taxon>
        <taxon>Eupercaria</taxon>
        <taxon>Perciformes</taxon>
        <taxon>Notothenioidei</taxon>
        <taxon>Bathydraconidae</taxon>
        <taxon>Gymnodraco</taxon>
    </lineage>
</organism>
<gene>
    <name evidence="8" type="primary">vamp5</name>
</gene>
<evidence type="ECO:0000256" key="5">
    <source>
        <dbReference type="SAM" id="Phobius"/>
    </source>
</evidence>
<protein>
    <submittedName>
        <fullName evidence="8">Vesicle-associated membrane protein 5</fullName>
    </submittedName>
</protein>
<dbReference type="FunCoup" id="A0A6P8UYN6">
    <property type="interactions" value="113"/>
</dbReference>
<keyword evidence="5" id="KW-0472">Membrane</keyword>
<reference evidence="8" key="1">
    <citation type="submission" date="2025-08" db="UniProtKB">
        <authorList>
            <consortium name="RefSeq"/>
        </authorList>
    </citation>
    <scope>IDENTIFICATION</scope>
</reference>
<dbReference type="RefSeq" id="XP_034077750.1">
    <property type="nucleotide sequence ID" value="XM_034221859.1"/>
</dbReference>
<dbReference type="GO" id="GO:0016020">
    <property type="term" value="C:membrane"/>
    <property type="evidence" value="ECO:0007669"/>
    <property type="project" value="InterPro"/>
</dbReference>
<name>A0A6P8UYN6_GYMAC</name>
<proteinExistence type="inferred from homology"/>
<dbReference type="PRINTS" id="PR00219">
    <property type="entry name" value="SYNAPTOBREVN"/>
</dbReference>
<evidence type="ECO:0000259" key="6">
    <source>
        <dbReference type="PROSITE" id="PS50892"/>
    </source>
</evidence>
<dbReference type="AlphaFoldDB" id="A0A6P8UYN6"/>
<dbReference type="Gene3D" id="1.20.5.110">
    <property type="match status" value="1"/>
</dbReference>
<evidence type="ECO:0000256" key="1">
    <source>
        <dbReference type="ARBA" id="ARBA00008025"/>
    </source>
</evidence>
<dbReference type="GO" id="GO:0016192">
    <property type="term" value="P:vesicle-mediated transport"/>
    <property type="evidence" value="ECO:0007669"/>
    <property type="project" value="InterPro"/>
</dbReference>